<feature type="region of interest" description="Disordered" evidence="7">
    <location>
        <begin position="94"/>
        <end position="119"/>
    </location>
</feature>
<evidence type="ECO:0000256" key="2">
    <source>
        <dbReference type="ARBA" id="ARBA00022737"/>
    </source>
</evidence>
<feature type="compositionally biased region" description="Polar residues" evidence="7">
    <location>
        <begin position="198"/>
        <end position="210"/>
    </location>
</feature>
<dbReference type="GO" id="GO:0008270">
    <property type="term" value="F:zinc ion binding"/>
    <property type="evidence" value="ECO:0007669"/>
    <property type="project" value="UniProtKB-KW"/>
</dbReference>
<keyword evidence="1" id="KW-0479">Metal-binding</keyword>
<evidence type="ECO:0000256" key="5">
    <source>
        <dbReference type="ARBA" id="ARBA00037245"/>
    </source>
</evidence>
<feature type="region of interest" description="Disordered" evidence="7">
    <location>
        <begin position="1"/>
        <end position="23"/>
    </location>
</feature>
<dbReference type="Pfam" id="PF15279">
    <property type="entry name" value="SOBP"/>
    <property type="match status" value="1"/>
</dbReference>
<evidence type="ECO:0000256" key="7">
    <source>
        <dbReference type="SAM" id="MobiDB-lite"/>
    </source>
</evidence>
<dbReference type="PANTHER" id="PTHR23186:SF2">
    <property type="entry name" value="SINE OCULIS-BINDING PROTEIN HOMOLOG"/>
    <property type="match status" value="1"/>
</dbReference>
<evidence type="ECO:0000256" key="1">
    <source>
        <dbReference type="ARBA" id="ARBA00022723"/>
    </source>
</evidence>
<keyword evidence="2" id="KW-0677">Repeat</keyword>
<feature type="compositionally biased region" description="Pro residues" evidence="7">
    <location>
        <begin position="557"/>
        <end position="569"/>
    </location>
</feature>
<evidence type="ECO:0000313" key="9">
    <source>
        <dbReference type="Proteomes" id="UP000606274"/>
    </source>
</evidence>
<feature type="region of interest" description="Disordered" evidence="7">
    <location>
        <begin position="779"/>
        <end position="827"/>
    </location>
</feature>
<feature type="compositionally biased region" description="Low complexity" evidence="7">
    <location>
        <begin position="13"/>
        <end position="23"/>
    </location>
</feature>
<feature type="compositionally biased region" description="Pro residues" evidence="7">
    <location>
        <begin position="481"/>
        <end position="494"/>
    </location>
</feature>
<feature type="compositionally biased region" description="Polar residues" evidence="7">
    <location>
        <begin position="690"/>
        <end position="700"/>
    </location>
</feature>
<feature type="compositionally biased region" description="Low complexity" evidence="7">
    <location>
        <begin position="434"/>
        <end position="468"/>
    </location>
</feature>
<comment type="function">
    <text evidence="5">Implicated in development of the cochlea.</text>
</comment>
<protein>
    <recommendedName>
        <fullName evidence="10">Sine oculis-binding protein homolog</fullName>
    </recommendedName>
</protein>
<organism evidence="8 9">
    <name type="scientific">Silurus meridionalis</name>
    <name type="common">Southern catfish</name>
    <name type="synonym">Silurus soldatovi meridionalis</name>
    <dbReference type="NCBI Taxonomy" id="175797"/>
    <lineage>
        <taxon>Eukaryota</taxon>
        <taxon>Metazoa</taxon>
        <taxon>Chordata</taxon>
        <taxon>Craniata</taxon>
        <taxon>Vertebrata</taxon>
        <taxon>Euteleostomi</taxon>
        <taxon>Actinopterygii</taxon>
        <taxon>Neopterygii</taxon>
        <taxon>Teleostei</taxon>
        <taxon>Ostariophysi</taxon>
        <taxon>Siluriformes</taxon>
        <taxon>Siluridae</taxon>
        <taxon>Silurus</taxon>
    </lineage>
</organism>
<keyword evidence="9" id="KW-1185">Reference proteome</keyword>
<keyword evidence="4" id="KW-0862">Zinc</keyword>
<keyword evidence="3" id="KW-0863">Zinc-finger</keyword>
<evidence type="ECO:0000313" key="8">
    <source>
        <dbReference type="EMBL" id="KAF7710789.1"/>
    </source>
</evidence>
<feature type="region of interest" description="Disordered" evidence="7">
    <location>
        <begin position="667"/>
        <end position="755"/>
    </location>
</feature>
<feature type="region of interest" description="Disordered" evidence="7">
    <location>
        <begin position="415"/>
        <end position="511"/>
    </location>
</feature>
<accession>A0A8T0BUJ5</accession>
<reference evidence="8" key="1">
    <citation type="submission" date="2020-08" db="EMBL/GenBank/DDBJ databases">
        <title>Chromosome-level assembly of Southern catfish (Silurus meridionalis) provides insights into visual adaptation to the nocturnal and benthic lifestyles.</title>
        <authorList>
            <person name="Zhang Y."/>
            <person name="Wang D."/>
            <person name="Peng Z."/>
        </authorList>
    </citation>
    <scope>NUCLEOTIDE SEQUENCE</scope>
    <source>
        <strain evidence="8">SWU-2019-XX</strain>
        <tissue evidence="8">Muscle</tissue>
    </source>
</reference>
<dbReference type="AlphaFoldDB" id="A0A8T0BUJ5"/>
<proteinExistence type="inferred from homology"/>
<sequence length="1019" mass="109365">MAERTGQREPRTAAAASLSPSLSRGDPKYPPFLLSLLPPHTHTHTHTHTHILKVPGVCTVAPRAHVSSSDIHSYTHARRNFFSRFVFFHRSMAETEKEGSRAPESKRSRKPAHPVKREINADMKSFAENTMNELLGWYGYDKVELRDSDDIEIHNYPGGEIRQHISVLKENSLPKAVMPEGSSSPPHANSSSSTPTSRNGVSTETPANPASSSSSSATVAKEQGGMPIIVPLIPPPLIKPPAEEDMCNVQIVCAWCQKVGLKRYSLSMGSELKSFCSEKCFAACRRAYFKRNKAREEEASTQHSKDTPRLVLKTHSDTLSGVRGEGDAGDELRCKPEALMSEVCDWCKHIRHTKEYLDFGSGERRLQFCSAKCLNQYKMDIFYKETQAALPGGLCNPIYPAVDGKTEANTGVQLLTPESWNTPLGELRPRKAPSPGATTSGAGYSGSASASPSDSSATGSASSSSSSSIKIPTPRPHESPTLPPPPPPLPPPPATGIHPPLGVVPNGTHPMVMTHRGPVPLPFFMEHQMMQQIRPPFLRPPGLNSPLSNPMIPGIGPPPPPRTLGPPSSPMHRPLLSPHVHHSSTPTLPGNPSGIIPPHPGAHIPGIPFPPVNIMPPGPIPMPPMMNFGMPSLAPLVPPPMLLVPYPVIVPLPVPIPIPIPIPINPKTSGDRPGNDGMLPEVSGEHSDLQDSPFSPSSSREGGPHKQNASNSDVLSPSISSQMERHSMSLIKTENAGNSSSSHPCSPTESPANGIIDLTKNRRSRQQLVIQRAAPCLQVKPEPESTTHTGLNRSRVGECEMSERDSCSTGPLEDTQKDRDTEPKSPLSITLPCADPSFCSATPLLSQPITCSLSNPLASTSVTKTEPGTATPCNVIVNGSCNMPPLELKVRTPPPEQRPAVEINRRTATLCDEPAEGEDLKENSCSAIERTLSEQAVAPGRVGEEKSQEAEDAASGADHAYALPLMPKPGCVIQPVPKPADKTAAILPCGLEAPLSAVGAADMEPPLKRRCLRIRNQNK</sequence>
<feature type="compositionally biased region" description="Basic and acidic residues" evidence="7">
    <location>
        <begin position="814"/>
        <end position="823"/>
    </location>
</feature>
<feature type="region of interest" description="Disordered" evidence="7">
    <location>
        <begin position="175"/>
        <end position="220"/>
    </location>
</feature>
<feature type="compositionally biased region" description="Low complexity" evidence="7">
    <location>
        <begin position="739"/>
        <end position="751"/>
    </location>
</feature>
<dbReference type="PANTHER" id="PTHR23186">
    <property type="entry name" value="RETINOIC ACID-INDUCED PROTEIN 2"/>
    <property type="match status" value="1"/>
</dbReference>
<feature type="compositionally biased region" description="Polar residues" evidence="7">
    <location>
        <begin position="707"/>
        <end position="722"/>
    </location>
</feature>
<dbReference type="GO" id="GO:0048513">
    <property type="term" value="P:animal organ development"/>
    <property type="evidence" value="ECO:0007669"/>
    <property type="project" value="TreeGrafter"/>
</dbReference>
<feature type="compositionally biased region" description="Basic and acidic residues" evidence="7">
    <location>
        <begin position="1"/>
        <end position="11"/>
    </location>
</feature>
<dbReference type="EMBL" id="JABFDY010000002">
    <property type="protein sequence ID" value="KAF7710789.1"/>
    <property type="molecule type" value="Genomic_DNA"/>
</dbReference>
<evidence type="ECO:0000256" key="4">
    <source>
        <dbReference type="ARBA" id="ARBA00022833"/>
    </source>
</evidence>
<name>A0A8T0BUJ5_SILME</name>
<feature type="compositionally biased region" description="Low complexity" evidence="7">
    <location>
        <begin position="182"/>
        <end position="197"/>
    </location>
</feature>
<gene>
    <name evidence="8" type="ORF">HF521_009661</name>
</gene>
<dbReference type="GO" id="GO:0005634">
    <property type="term" value="C:nucleus"/>
    <property type="evidence" value="ECO:0007669"/>
    <property type="project" value="TreeGrafter"/>
</dbReference>
<dbReference type="InterPro" id="IPR026092">
    <property type="entry name" value="RAI2/SOBP"/>
</dbReference>
<evidence type="ECO:0000256" key="6">
    <source>
        <dbReference type="ARBA" id="ARBA00038096"/>
    </source>
</evidence>
<evidence type="ECO:0008006" key="10">
    <source>
        <dbReference type="Google" id="ProtNLM"/>
    </source>
</evidence>
<comment type="caution">
    <text evidence="8">The sequence shown here is derived from an EMBL/GenBank/DDBJ whole genome shotgun (WGS) entry which is preliminary data.</text>
</comment>
<feature type="compositionally biased region" description="Basic and acidic residues" evidence="7">
    <location>
        <begin position="94"/>
        <end position="106"/>
    </location>
</feature>
<dbReference type="Proteomes" id="UP000606274">
    <property type="component" value="Unassembled WGS sequence"/>
</dbReference>
<comment type="similarity">
    <text evidence="6">Belongs to the SOBP family.</text>
</comment>
<feature type="compositionally biased region" description="Basic and acidic residues" evidence="7">
    <location>
        <begin position="795"/>
        <end position="806"/>
    </location>
</feature>
<feature type="region of interest" description="Disordered" evidence="7">
    <location>
        <begin position="557"/>
        <end position="602"/>
    </location>
</feature>
<evidence type="ECO:0000256" key="3">
    <source>
        <dbReference type="ARBA" id="ARBA00022771"/>
    </source>
</evidence>